<dbReference type="Proteomes" id="UP000007322">
    <property type="component" value="Chromosome 1"/>
</dbReference>
<dbReference type="HOGENOM" id="CLU_1078424_0_0_1"/>
<feature type="region of interest" description="Disordered" evidence="1">
    <location>
        <begin position="192"/>
        <end position="258"/>
    </location>
</feature>
<protein>
    <submittedName>
        <fullName evidence="2">Uncharacterized protein</fullName>
    </submittedName>
</protein>
<proteinExistence type="predicted"/>
<sequence length="258" mass="28498">MHCSLDQGKLLISSFACSTEYVWTTRKLRLYCAERAQLLVRVVLHGVGDKGIKSESSVLYLPGPRTDFTVMVPWISRNAAIYAIHKLGRKAREARISARAPLQSTSRRLEQHRVTNVDAAHTLVDLHPYGGVQSSVRRAAAHLFPLLPPLGPTAAPRESNEALALFLFRSSASANTECLSRIDDRRISSFQIRGSSTQATPLVEPHTSALQGRRMDGWREEDPYTTDNNNVGSREGDPRPRGGGPHIPRLMSSPQANV</sequence>
<dbReference type="VEuPathDB" id="FungiDB:MYCTH_2108128"/>
<dbReference type="EMBL" id="CP003002">
    <property type="protein sequence ID" value="AEO55495.1"/>
    <property type="molecule type" value="Genomic_DNA"/>
</dbReference>
<evidence type="ECO:0000313" key="3">
    <source>
        <dbReference type="Proteomes" id="UP000007322"/>
    </source>
</evidence>
<organism evidence="2 3">
    <name type="scientific">Thermothelomyces thermophilus (strain ATCC 42464 / BCRC 31852 / DSM 1799)</name>
    <name type="common">Sporotrichum thermophile</name>
    <dbReference type="NCBI Taxonomy" id="573729"/>
    <lineage>
        <taxon>Eukaryota</taxon>
        <taxon>Fungi</taxon>
        <taxon>Dikarya</taxon>
        <taxon>Ascomycota</taxon>
        <taxon>Pezizomycotina</taxon>
        <taxon>Sordariomycetes</taxon>
        <taxon>Sordariomycetidae</taxon>
        <taxon>Sordariales</taxon>
        <taxon>Chaetomiaceae</taxon>
        <taxon>Thermothelomyces</taxon>
    </lineage>
</organism>
<keyword evidence="3" id="KW-1185">Reference proteome</keyword>
<gene>
    <name evidence="2" type="ORF">MYCTH_2108128</name>
</gene>
<reference evidence="2 3" key="1">
    <citation type="journal article" date="2011" name="Nat. Biotechnol.">
        <title>Comparative genomic analysis of the thermophilic biomass-degrading fungi Myceliophthora thermophila and Thielavia terrestris.</title>
        <authorList>
            <person name="Berka R.M."/>
            <person name="Grigoriev I.V."/>
            <person name="Otillar R."/>
            <person name="Salamov A."/>
            <person name="Grimwood J."/>
            <person name="Reid I."/>
            <person name="Ishmael N."/>
            <person name="John T."/>
            <person name="Darmond C."/>
            <person name="Moisan M.-C."/>
            <person name="Henrissat B."/>
            <person name="Coutinho P.M."/>
            <person name="Lombard V."/>
            <person name="Natvig D.O."/>
            <person name="Lindquist E."/>
            <person name="Schmutz J."/>
            <person name="Lucas S."/>
            <person name="Harris P."/>
            <person name="Powlowski J."/>
            <person name="Bellemare A."/>
            <person name="Taylor D."/>
            <person name="Butler G."/>
            <person name="de Vries R.P."/>
            <person name="Allijn I.E."/>
            <person name="van den Brink J."/>
            <person name="Ushinsky S."/>
            <person name="Storms R."/>
            <person name="Powell A.J."/>
            <person name="Paulsen I.T."/>
            <person name="Elbourne L.D.H."/>
            <person name="Baker S.E."/>
            <person name="Magnuson J."/>
            <person name="LaBoissiere S."/>
            <person name="Clutterbuck A.J."/>
            <person name="Martinez D."/>
            <person name="Wogulis M."/>
            <person name="de Leon A.L."/>
            <person name="Rey M.W."/>
            <person name="Tsang A."/>
        </authorList>
    </citation>
    <scope>NUCLEOTIDE SEQUENCE [LARGE SCALE GENOMIC DNA]</scope>
    <source>
        <strain evidence="3">ATCC 42464 / BCRC 31852 / DSM 1799</strain>
    </source>
</reference>
<dbReference type="GeneID" id="11508025"/>
<evidence type="ECO:0000256" key="1">
    <source>
        <dbReference type="SAM" id="MobiDB-lite"/>
    </source>
</evidence>
<dbReference type="InParanoid" id="G2Q5Q9"/>
<dbReference type="AlphaFoldDB" id="G2Q5Q9"/>
<name>G2Q5Q9_THET4</name>
<dbReference type="RefSeq" id="XP_003660740.1">
    <property type="nucleotide sequence ID" value="XM_003660692.1"/>
</dbReference>
<evidence type="ECO:0000313" key="2">
    <source>
        <dbReference type="EMBL" id="AEO55495.1"/>
    </source>
</evidence>
<dbReference type="KEGG" id="mtm:MYCTH_2108128"/>
<feature type="compositionally biased region" description="Basic and acidic residues" evidence="1">
    <location>
        <begin position="213"/>
        <end position="222"/>
    </location>
</feature>
<accession>G2Q5Q9</accession>